<dbReference type="InterPro" id="IPR011528">
    <property type="entry name" value="NERD"/>
</dbReference>
<feature type="domain" description="UvrD-like helicase C-terminal" evidence="3">
    <location>
        <begin position="495"/>
        <end position="542"/>
    </location>
</feature>
<evidence type="ECO:0000259" key="1">
    <source>
        <dbReference type="Pfam" id="PF08378"/>
    </source>
</evidence>
<evidence type="ECO:0008006" key="6">
    <source>
        <dbReference type="Google" id="ProtNLM"/>
    </source>
</evidence>
<dbReference type="Pfam" id="PF08378">
    <property type="entry name" value="NERD"/>
    <property type="match status" value="1"/>
</dbReference>
<dbReference type="EMBL" id="CP028941">
    <property type="protein sequence ID" value="QKM62673.1"/>
    <property type="molecule type" value="Genomic_DNA"/>
</dbReference>
<dbReference type="Gene3D" id="3.40.50.300">
    <property type="entry name" value="P-loop containing nucleotide triphosphate hydrolases"/>
    <property type="match status" value="2"/>
</dbReference>
<dbReference type="RefSeq" id="WP_173942834.1">
    <property type="nucleotide sequence ID" value="NZ_CBCSCD010000001.1"/>
</dbReference>
<evidence type="ECO:0000313" key="4">
    <source>
        <dbReference type="EMBL" id="QKM62673.1"/>
    </source>
</evidence>
<dbReference type="Pfam" id="PF09848">
    <property type="entry name" value="SLFN-g3_helicase"/>
    <property type="match status" value="1"/>
</dbReference>
<dbReference type="KEGG" id="pani:DCO16_06145"/>
<evidence type="ECO:0000259" key="2">
    <source>
        <dbReference type="Pfam" id="PF09848"/>
    </source>
</evidence>
<dbReference type="Proteomes" id="UP000500806">
    <property type="component" value="Chromosome"/>
</dbReference>
<dbReference type="Pfam" id="PF13538">
    <property type="entry name" value="UvrD_C_2"/>
    <property type="match status" value="1"/>
</dbReference>
<accession>A0A6M9Q2U9</accession>
<dbReference type="AlphaFoldDB" id="A0A6M9Q2U9"/>
<gene>
    <name evidence="4" type="ORF">DCO16_06145</name>
</gene>
<organism evidence="4 5">
    <name type="scientific">Polynucleobacter antarcticus</name>
    <dbReference type="NCBI Taxonomy" id="1743162"/>
    <lineage>
        <taxon>Bacteria</taxon>
        <taxon>Pseudomonadati</taxon>
        <taxon>Pseudomonadota</taxon>
        <taxon>Betaproteobacteria</taxon>
        <taxon>Burkholderiales</taxon>
        <taxon>Burkholderiaceae</taxon>
        <taxon>Polynucleobacter</taxon>
    </lineage>
</organism>
<dbReference type="InterPro" id="IPR027785">
    <property type="entry name" value="UvrD-like_helicase_C"/>
</dbReference>
<feature type="domain" description="Schlafen group 3-like DNA/RNA helicase" evidence="2">
    <location>
        <begin position="234"/>
        <end position="337"/>
    </location>
</feature>
<feature type="domain" description="NERD" evidence="1">
    <location>
        <begin position="18"/>
        <end position="77"/>
    </location>
</feature>
<dbReference type="InterPro" id="IPR018647">
    <property type="entry name" value="SLFN_3-like_DNA/RNA_helicase"/>
</dbReference>
<evidence type="ECO:0000313" key="5">
    <source>
        <dbReference type="Proteomes" id="UP000500806"/>
    </source>
</evidence>
<dbReference type="SUPFAM" id="SSF52540">
    <property type="entry name" value="P-loop containing nucleoside triphosphate hydrolases"/>
    <property type="match status" value="1"/>
</dbReference>
<evidence type="ECO:0000259" key="3">
    <source>
        <dbReference type="Pfam" id="PF13538"/>
    </source>
</evidence>
<protein>
    <recommendedName>
        <fullName evidence="6">DNA helicase</fullName>
    </recommendedName>
</protein>
<proteinExistence type="predicted"/>
<name>A0A6M9Q2U9_9BURK</name>
<keyword evidence="5" id="KW-1185">Reference proteome</keyword>
<sequence>MAQLFPEDYQLAEGEVLHKGEFKTLEMLKEGLNDQYMVFHGVHWTRVEEDAAIYGEIDFLILNPYGRVLAIEQKETQIEVNLKGELVPIYKDANGLSKSSRTINSQVSRNIGSLRTEYQNRYPEQRLEIDHLLYVPNAKVGKNLPANIALGRIVDSTNRESLVSIINEMFDKNPMPTGDHTAKTLDIQTFFLDKADVCPQIGLIGQSARQRTTRLSSGLAEWAERLDFSPFRLWVQGTAGSGKTQLALKELRKAEVQNKTAMYICFNRSLVDSVKMSAPNPKNCWTFHELARFVAESQGQVVDFGDEATFKQIVDYFLTHYDELKEQLDVLVIDEGQDFYPEWASVLLELVKPEGRMIWLEDYSQRIYGRPSIEPEGWVKLSSPTNYRSPQHILTLINGLNLTDDYLETGNGYAGLPPGHFVYQDGDVVSETSDAVQDLIGQGFAPESIAVLSFRGAKNSVFLSDQVEKINGFSIKKSTGYDKDSNSTWSSGELLVDTLYRFKGQCADAIVLTEIDFTEWDQVTKNKLFVGLTRARLTINLVMSKVTEKLFIEKGFL</sequence>
<reference evidence="4 5" key="1">
    <citation type="submission" date="2018-04" db="EMBL/GenBank/DDBJ databases">
        <title>Polynucleobacter sp. LimPoW16 genome.</title>
        <authorList>
            <person name="Hahn M.W."/>
        </authorList>
    </citation>
    <scope>NUCLEOTIDE SEQUENCE [LARGE SCALE GENOMIC DNA]</scope>
    <source>
        <strain evidence="4 5">LimPoW16</strain>
    </source>
</reference>
<dbReference type="InterPro" id="IPR027417">
    <property type="entry name" value="P-loop_NTPase"/>
</dbReference>